<feature type="transmembrane region" description="Helical" evidence="6">
    <location>
        <begin position="544"/>
        <end position="569"/>
    </location>
</feature>
<feature type="transmembrane region" description="Helical" evidence="6">
    <location>
        <begin position="590"/>
        <end position="615"/>
    </location>
</feature>
<keyword evidence="9" id="KW-1185">Reference proteome</keyword>
<sequence>MEAFYQNPTADFSQWPAQADAHQGVPEASVHPEDEVMDDIMQNMPSRTLGRRAGLAAARHVGSVRRRHSRRSSSYANSIEMRMHKVADTAAPHSAVVKELCELPEAELIRAVRSIPDTLANKRKYRDLVSQRQDSRHKSYCFTCCSDLHWNVTKLLHQFGDSLHSLLLLMVPWRKALRHIDSRFGTGVLSYFLFLRWLLAFHLLSFLVNFFFITLPQLLAPPNVTRPSFTGLELLTGAGYFTNSCFYYGYYSSGVIHISQRSSPYNMQLAFFFTVTAYFIVCGVGLLYRMGALFRRNYVVPGSVVNYATKVFSGWDFGLTDERAVQLRKHNFNTQFRELLSEAKKERLSLSFGQRAKRLAVHGAVWLFVLCTTIGCCAAVFFISKATKPESDVQDSTAEAQLLLMPIAVCSFNVAVPLLFSILSLLEDYKYPRHYIVVNIFRNVILRLFILGILCYYWLHDVAKEKRSNVTLLEPGCWETFVGQDLYRLVIMDFLFSLLGTFFGELVWRLVATFHSKQGQKLGSHKPEFDIARNVLDLIYAQTLAWLGVFFAPLLPVIQIIKLVVIFYIKKISITMNCQAPVRAWRASQMATLFIFLQFFPFFVGVIAMVGTVIWTEAPSLSCGPFKDRKRFYDAVTAWVDTLRSTSPGAAWIYDYLISSAFFFFVLTAIMVLVIYVNYQIVDGRKQMILLLQEQIENEGKDKRFLLQKLKALHNIAPHPPFRREPQQFPAADAPISSNFLPSQDYEHEMAEIPPNGHGPLIEMSNLPPADYPVEPVSHHSRFGSHHNLLPEPDV</sequence>
<dbReference type="Ensembl" id="ENSEBUT00000007561.1">
    <property type="protein sequence ID" value="ENSEBUP00000007090.1"/>
    <property type="gene ID" value="ENSEBUG00000004651.1"/>
</dbReference>
<proteinExistence type="inferred from homology"/>
<dbReference type="Pfam" id="PF07810">
    <property type="entry name" value="TMC"/>
    <property type="match status" value="1"/>
</dbReference>
<dbReference type="Proteomes" id="UP000694388">
    <property type="component" value="Unplaced"/>
</dbReference>
<feature type="transmembrane region" description="Helical" evidence="6">
    <location>
        <begin position="269"/>
        <end position="288"/>
    </location>
</feature>
<keyword evidence="5 6" id="KW-0472">Membrane</keyword>
<keyword evidence="4 6" id="KW-1133">Transmembrane helix</keyword>
<evidence type="ECO:0000256" key="3">
    <source>
        <dbReference type="ARBA" id="ARBA00022692"/>
    </source>
</evidence>
<evidence type="ECO:0000313" key="8">
    <source>
        <dbReference type="Ensembl" id="ENSEBUP00000007090.1"/>
    </source>
</evidence>
<feature type="transmembrane region" description="Helical" evidence="6">
    <location>
        <begin position="188"/>
        <end position="213"/>
    </location>
</feature>
<keyword evidence="3 6" id="KW-0812">Transmembrane</keyword>
<comment type="similarity">
    <text evidence="2 6">Belongs to the TMC family.</text>
</comment>
<reference evidence="8" key="1">
    <citation type="submission" date="2025-08" db="UniProtKB">
        <authorList>
            <consortium name="Ensembl"/>
        </authorList>
    </citation>
    <scope>IDENTIFICATION</scope>
</reference>
<dbReference type="GO" id="GO:0008381">
    <property type="term" value="F:mechanosensitive monoatomic ion channel activity"/>
    <property type="evidence" value="ECO:0007669"/>
    <property type="project" value="TreeGrafter"/>
</dbReference>
<feature type="transmembrane region" description="Helical" evidence="6">
    <location>
        <begin position="656"/>
        <end position="679"/>
    </location>
</feature>
<accession>A0A8C4NJY3</accession>
<dbReference type="InterPro" id="IPR012496">
    <property type="entry name" value="TMC_dom"/>
</dbReference>
<dbReference type="AlphaFoldDB" id="A0A8C4NJY3"/>
<organism evidence="8 9">
    <name type="scientific">Eptatretus burgeri</name>
    <name type="common">Inshore hagfish</name>
    <dbReference type="NCBI Taxonomy" id="7764"/>
    <lineage>
        <taxon>Eukaryota</taxon>
        <taxon>Metazoa</taxon>
        <taxon>Chordata</taxon>
        <taxon>Craniata</taxon>
        <taxon>Vertebrata</taxon>
        <taxon>Cyclostomata</taxon>
        <taxon>Myxini</taxon>
        <taxon>Myxiniformes</taxon>
        <taxon>Myxinidae</taxon>
        <taxon>Eptatretinae</taxon>
        <taxon>Eptatretus</taxon>
    </lineage>
</organism>
<dbReference type="GeneTree" id="ENSGT01050000244894"/>
<feature type="transmembrane region" description="Helical" evidence="6">
    <location>
        <begin position="403"/>
        <end position="423"/>
    </location>
</feature>
<evidence type="ECO:0000313" key="9">
    <source>
        <dbReference type="Proteomes" id="UP000694388"/>
    </source>
</evidence>
<dbReference type="PANTHER" id="PTHR23302:SF43">
    <property type="entry name" value="TMC DOMAIN-CONTAINING PROTEIN"/>
    <property type="match status" value="1"/>
</dbReference>
<evidence type="ECO:0000256" key="4">
    <source>
        <dbReference type="ARBA" id="ARBA00022989"/>
    </source>
</evidence>
<evidence type="ECO:0000256" key="5">
    <source>
        <dbReference type="ARBA" id="ARBA00023136"/>
    </source>
</evidence>
<evidence type="ECO:0000256" key="6">
    <source>
        <dbReference type="RuleBase" id="RU310713"/>
    </source>
</evidence>
<reference evidence="8" key="2">
    <citation type="submission" date="2025-09" db="UniProtKB">
        <authorList>
            <consortium name="Ensembl"/>
        </authorList>
    </citation>
    <scope>IDENTIFICATION</scope>
</reference>
<comment type="subcellular location">
    <subcellularLocation>
        <location evidence="1 6">Membrane</location>
        <topology evidence="1 6">Multi-pass membrane protein</topology>
    </subcellularLocation>
</comment>
<dbReference type="InterPro" id="IPR038900">
    <property type="entry name" value="TMC"/>
</dbReference>
<evidence type="ECO:0000259" key="7">
    <source>
        <dbReference type="Pfam" id="PF07810"/>
    </source>
</evidence>
<dbReference type="GO" id="GO:0005886">
    <property type="term" value="C:plasma membrane"/>
    <property type="evidence" value="ECO:0007669"/>
    <property type="project" value="InterPro"/>
</dbReference>
<evidence type="ECO:0000256" key="1">
    <source>
        <dbReference type="ARBA" id="ARBA00004141"/>
    </source>
</evidence>
<feature type="domain" description="TMC" evidence="7">
    <location>
        <begin position="477"/>
        <end position="588"/>
    </location>
</feature>
<name>A0A8C4NJY3_EPTBU</name>
<evidence type="ECO:0000256" key="2">
    <source>
        <dbReference type="ARBA" id="ARBA00006510"/>
    </source>
</evidence>
<protein>
    <recommendedName>
        <fullName evidence="6">Transmembrane channel-like protein</fullName>
    </recommendedName>
</protein>
<dbReference type="OMA" id="SLPHAYF"/>
<feature type="transmembrane region" description="Helical" evidence="6">
    <location>
        <begin position="435"/>
        <end position="459"/>
    </location>
</feature>
<dbReference type="PANTHER" id="PTHR23302">
    <property type="entry name" value="TRANSMEMBRANE CHANNEL-RELATED"/>
    <property type="match status" value="1"/>
</dbReference>
<feature type="transmembrane region" description="Helical" evidence="6">
    <location>
        <begin position="359"/>
        <end position="383"/>
    </location>
</feature>